<dbReference type="PROSITE" id="PS50011">
    <property type="entry name" value="PROTEIN_KINASE_DOM"/>
    <property type="match status" value="1"/>
</dbReference>
<dbReference type="InterPro" id="IPR000719">
    <property type="entry name" value="Prot_kinase_dom"/>
</dbReference>
<evidence type="ECO:0000313" key="23">
    <source>
        <dbReference type="EMBL" id="CAA0837214.1"/>
    </source>
</evidence>
<keyword evidence="6 19" id="KW-0812">Transmembrane</keyword>
<dbReference type="InterPro" id="IPR017441">
    <property type="entry name" value="Protein_kinase_ATP_BS"/>
</dbReference>
<reference evidence="23" key="1">
    <citation type="submission" date="2019-12" db="EMBL/GenBank/DDBJ databases">
        <authorList>
            <person name="Scholes J."/>
        </authorList>
    </citation>
    <scope>NUCLEOTIDE SEQUENCE</scope>
</reference>
<dbReference type="EMBL" id="CACSLK010030184">
    <property type="protein sequence ID" value="CAA0837214.1"/>
    <property type="molecule type" value="Genomic_DNA"/>
</dbReference>
<comment type="catalytic activity">
    <reaction evidence="16">
        <text>L-threonyl-[protein] + ATP = O-phospho-L-threonyl-[protein] + ADP + H(+)</text>
        <dbReference type="Rhea" id="RHEA:46608"/>
        <dbReference type="Rhea" id="RHEA-COMP:11060"/>
        <dbReference type="Rhea" id="RHEA-COMP:11605"/>
        <dbReference type="ChEBI" id="CHEBI:15378"/>
        <dbReference type="ChEBI" id="CHEBI:30013"/>
        <dbReference type="ChEBI" id="CHEBI:30616"/>
        <dbReference type="ChEBI" id="CHEBI:61977"/>
        <dbReference type="ChEBI" id="CHEBI:456216"/>
        <dbReference type="EC" id="2.7.11.1"/>
    </reaction>
</comment>
<evidence type="ECO:0000256" key="18">
    <source>
        <dbReference type="PROSITE-ProRule" id="PRU10141"/>
    </source>
</evidence>
<evidence type="ECO:0000256" key="17">
    <source>
        <dbReference type="ARBA" id="ARBA00048679"/>
    </source>
</evidence>
<dbReference type="InterPro" id="IPR001245">
    <property type="entry name" value="Ser-Thr/Tyr_kinase_cat_dom"/>
</dbReference>
<feature type="domain" description="Protein kinase" evidence="21">
    <location>
        <begin position="338"/>
        <end position="611"/>
    </location>
</feature>
<keyword evidence="24" id="KW-1185">Reference proteome</keyword>
<feature type="transmembrane region" description="Helical" evidence="19">
    <location>
        <begin position="212"/>
        <end position="230"/>
    </location>
</feature>
<dbReference type="Pfam" id="PF01476">
    <property type="entry name" value="LysM"/>
    <property type="match status" value="1"/>
</dbReference>
<dbReference type="Gene3D" id="3.30.200.20">
    <property type="entry name" value="Phosphorylase Kinase, domain 1"/>
    <property type="match status" value="1"/>
</dbReference>
<evidence type="ECO:0000259" key="22">
    <source>
        <dbReference type="PROSITE" id="PS51782"/>
    </source>
</evidence>
<evidence type="ECO:0000256" key="5">
    <source>
        <dbReference type="ARBA" id="ARBA00022679"/>
    </source>
</evidence>
<feature type="chain" id="PRO_5040169634" description="non-specific serine/threonine protein kinase" evidence="20">
    <location>
        <begin position="28"/>
        <end position="617"/>
    </location>
</feature>
<keyword evidence="11 19" id="KW-1133">Transmembrane helix</keyword>
<evidence type="ECO:0000256" key="15">
    <source>
        <dbReference type="ARBA" id="ARBA00023180"/>
    </source>
</evidence>
<gene>
    <name evidence="23" type="ORF">SHERM_04211</name>
</gene>
<evidence type="ECO:0000256" key="3">
    <source>
        <dbReference type="ARBA" id="ARBA00022475"/>
    </source>
</evidence>
<dbReference type="SMART" id="SM00220">
    <property type="entry name" value="S_TKc"/>
    <property type="match status" value="1"/>
</dbReference>
<evidence type="ECO:0000259" key="21">
    <source>
        <dbReference type="PROSITE" id="PS50011"/>
    </source>
</evidence>
<dbReference type="PROSITE" id="PS51782">
    <property type="entry name" value="LYSM"/>
    <property type="match status" value="1"/>
</dbReference>
<dbReference type="CDD" id="cd14066">
    <property type="entry name" value="STKc_IRAK"/>
    <property type="match status" value="1"/>
</dbReference>
<comment type="catalytic activity">
    <reaction evidence="17">
        <text>L-seryl-[protein] + ATP = O-phospho-L-seryl-[protein] + ADP + H(+)</text>
        <dbReference type="Rhea" id="RHEA:17989"/>
        <dbReference type="Rhea" id="RHEA-COMP:9863"/>
        <dbReference type="Rhea" id="RHEA-COMP:11604"/>
        <dbReference type="ChEBI" id="CHEBI:15378"/>
        <dbReference type="ChEBI" id="CHEBI:29999"/>
        <dbReference type="ChEBI" id="CHEBI:30616"/>
        <dbReference type="ChEBI" id="CHEBI:83421"/>
        <dbReference type="ChEBI" id="CHEBI:456216"/>
        <dbReference type="EC" id="2.7.11.1"/>
    </reaction>
</comment>
<name>A0A9N7NVX5_STRHE</name>
<feature type="binding site" evidence="18">
    <location>
        <position position="366"/>
    </location>
    <ligand>
        <name>ATP</name>
        <dbReference type="ChEBI" id="CHEBI:30616"/>
    </ligand>
</feature>
<evidence type="ECO:0000256" key="1">
    <source>
        <dbReference type="ARBA" id="ARBA00004162"/>
    </source>
</evidence>
<dbReference type="GO" id="GO:0004674">
    <property type="term" value="F:protein serine/threonine kinase activity"/>
    <property type="evidence" value="ECO:0007669"/>
    <property type="project" value="UniProtKB-KW"/>
</dbReference>
<keyword evidence="9 23" id="KW-0418">Kinase</keyword>
<dbReference type="InterPro" id="IPR011009">
    <property type="entry name" value="Kinase-like_dom_sf"/>
</dbReference>
<evidence type="ECO:0000256" key="4">
    <source>
        <dbReference type="ARBA" id="ARBA00022527"/>
    </source>
</evidence>
<keyword evidence="13" id="KW-1015">Disulfide bond</keyword>
<dbReference type="InterPro" id="IPR018392">
    <property type="entry name" value="LysM"/>
</dbReference>
<keyword evidence="7 20" id="KW-0732">Signal</keyword>
<dbReference type="PANTHER" id="PTHR46204:SF2">
    <property type="entry name" value="CHITIN ELICITOR RECEPTOR KINASE 1"/>
    <property type="match status" value="1"/>
</dbReference>
<evidence type="ECO:0000256" key="13">
    <source>
        <dbReference type="ARBA" id="ARBA00023157"/>
    </source>
</evidence>
<keyword evidence="3" id="KW-1003">Cell membrane</keyword>
<dbReference type="Pfam" id="PF23577">
    <property type="entry name" value="LysM_RLK"/>
    <property type="match status" value="1"/>
</dbReference>
<keyword evidence="14 23" id="KW-0675">Receptor</keyword>
<accession>A0A9N7NVX5</accession>
<dbReference type="GO" id="GO:0005524">
    <property type="term" value="F:ATP binding"/>
    <property type="evidence" value="ECO:0007669"/>
    <property type="project" value="UniProtKB-UniRule"/>
</dbReference>
<evidence type="ECO:0000256" key="2">
    <source>
        <dbReference type="ARBA" id="ARBA00012513"/>
    </source>
</evidence>
<evidence type="ECO:0000256" key="11">
    <source>
        <dbReference type="ARBA" id="ARBA00022989"/>
    </source>
</evidence>
<evidence type="ECO:0000256" key="10">
    <source>
        <dbReference type="ARBA" id="ARBA00022840"/>
    </source>
</evidence>
<dbReference type="InterPro" id="IPR057097">
    <property type="entry name" value="LysM_RLK3/10"/>
</dbReference>
<evidence type="ECO:0000313" key="24">
    <source>
        <dbReference type="Proteomes" id="UP001153555"/>
    </source>
</evidence>
<keyword evidence="15" id="KW-0325">Glycoprotein</keyword>
<dbReference type="GO" id="GO:0009617">
    <property type="term" value="P:response to bacterium"/>
    <property type="evidence" value="ECO:0007669"/>
    <property type="project" value="UniProtKB-ARBA"/>
</dbReference>
<feature type="domain" description="LysM" evidence="22">
    <location>
        <begin position="37"/>
        <end position="82"/>
    </location>
</feature>
<dbReference type="PANTHER" id="PTHR46204">
    <property type="entry name" value="CHITIN ELICITOR RECEPTOR KINASE 1-RELATED"/>
    <property type="match status" value="1"/>
</dbReference>
<feature type="signal peptide" evidence="20">
    <location>
        <begin position="1"/>
        <end position="27"/>
    </location>
</feature>
<keyword evidence="4" id="KW-0723">Serine/threonine-protein kinase</keyword>
<feature type="transmembrane region" description="Helical" evidence="19">
    <location>
        <begin position="242"/>
        <end position="265"/>
    </location>
</feature>
<dbReference type="OrthoDB" id="4062651at2759"/>
<dbReference type="SMART" id="SM00257">
    <property type="entry name" value="LysM"/>
    <property type="match status" value="3"/>
</dbReference>
<evidence type="ECO:0000256" key="14">
    <source>
        <dbReference type="ARBA" id="ARBA00023170"/>
    </source>
</evidence>
<dbReference type="Pfam" id="PF23472">
    <property type="entry name" value="LysM2_CERK1_LYK3_4_5"/>
    <property type="match status" value="1"/>
</dbReference>
<keyword evidence="12 19" id="KW-0472">Membrane</keyword>
<evidence type="ECO:0000256" key="20">
    <source>
        <dbReference type="SAM" id="SignalP"/>
    </source>
</evidence>
<dbReference type="PROSITE" id="PS00107">
    <property type="entry name" value="PROTEIN_KINASE_ATP"/>
    <property type="match status" value="1"/>
</dbReference>
<dbReference type="InterPro" id="IPR056562">
    <property type="entry name" value="LysM2_CERK1_LYK3_4_5"/>
</dbReference>
<keyword evidence="5" id="KW-0808">Transferase</keyword>
<dbReference type="SUPFAM" id="SSF56112">
    <property type="entry name" value="Protein kinase-like (PK-like)"/>
    <property type="match status" value="1"/>
</dbReference>
<dbReference type="Pfam" id="PF07714">
    <property type="entry name" value="PK_Tyr_Ser-Thr"/>
    <property type="match status" value="1"/>
</dbReference>
<dbReference type="FunFam" id="3.30.200.20:FF:000468">
    <property type="entry name" value="LysM receptor kinase 2"/>
    <property type="match status" value="1"/>
</dbReference>
<comment type="caution">
    <text evidence="23">The sequence shown here is derived from an EMBL/GenBank/DDBJ whole genome shotgun (WGS) entry which is preliminary data.</text>
</comment>
<dbReference type="SUPFAM" id="SSF54106">
    <property type="entry name" value="LysM domain"/>
    <property type="match status" value="1"/>
</dbReference>
<evidence type="ECO:0000256" key="8">
    <source>
        <dbReference type="ARBA" id="ARBA00022741"/>
    </source>
</evidence>
<sequence>MKIPQELKPNLPFWLLLLTIFRAGVKSQPGRACDALASYYIWEGTNLTFISSVFSTTIDDILSYNPQITNRDLISAGDRLVVPFSCGPVNELLAHQFVYQVRPGNTYQRIAELMYSNLTTVEMLMRFNSYPPENIPVDARLNVTVNCSCGDSRVSRAYGLFATYPLRPGESLSGIANGSGLSERLLQDYNPGVDFGSGTGLVFVPAKVTESLVSFYKLLLLRLIIHFFFLSSCSPAGMSGGAIAGISIAAILGAIVLAVCFYFVFCKRKKVTMGSFSSKDRRIENTDGKIHELLGLDMTEKISESGSFFGSSSPLKGITVDKSVEFMYEELAEATDNFSISFKIGQGGFGAVYYGELRGEKAAIKKMDMEASKEFLAELKVLTHVHHVNLVRLIGYCVEGSLFLVYEYIENGNLSQHLRGKVTEPLPWSTRVQIALDSARGLEYIHEHTVPVYIHRDIKSANILIDKNFRAKVADFGLTKLTEFGGASLQTRLVGTFGYMPPEYAQYGDISPKIDVYAFGVVLFELLSGKEAIVKKNGVFTESKGLVGLFEDAFNQPDQDTSIRKLVDPRLGDEYPLDSVIKVEHLAKACTNESPQQRPSMRSIVVALMTLSSSTGD</sequence>
<keyword evidence="10 18" id="KW-0067">ATP-binding</keyword>
<dbReference type="InterPro" id="IPR036779">
    <property type="entry name" value="LysM_dom_sf"/>
</dbReference>
<dbReference type="AlphaFoldDB" id="A0A9N7NVX5"/>
<dbReference type="Gene3D" id="1.10.510.10">
    <property type="entry name" value="Transferase(Phosphotransferase) domain 1"/>
    <property type="match status" value="1"/>
</dbReference>
<evidence type="ECO:0000256" key="12">
    <source>
        <dbReference type="ARBA" id="ARBA00023136"/>
    </source>
</evidence>
<evidence type="ECO:0000256" key="9">
    <source>
        <dbReference type="ARBA" id="ARBA00022777"/>
    </source>
</evidence>
<keyword evidence="8 18" id="KW-0547">Nucleotide-binding</keyword>
<dbReference type="PROSITE" id="PS00108">
    <property type="entry name" value="PROTEIN_KINASE_ST"/>
    <property type="match status" value="1"/>
</dbReference>
<evidence type="ECO:0000256" key="6">
    <source>
        <dbReference type="ARBA" id="ARBA00022692"/>
    </source>
</evidence>
<comment type="subcellular location">
    <subcellularLocation>
        <location evidence="1">Cell membrane</location>
        <topology evidence="1">Single-pass membrane protein</topology>
    </subcellularLocation>
</comment>
<protein>
    <recommendedName>
        <fullName evidence="2">non-specific serine/threonine protein kinase</fullName>
        <ecNumber evidence="2">2.7.11.1</ecNumber>
    </recommendedName>
</protein>
<organism evidence="23 24">
    <name type="scientific">Striga hermonthica</name>
    <name type="common">Purple witchweed</name>
    <name type="synonym">Buchnera hermonthica</name>
    <dbReference type="NCBI Taxonomy" id="68872"/>
    <lineage>
        <taxon>Eukaryota</taxon>
        <taxon>Viridiplantae</taxon>
        <taxon>Streptophyta</taxon>
        <taxon>Embryophyta</taxon>
        <taxon>Tracheophyta</taxon>
        <taxon>Spermatophyta</taxon>
        <taxon>Magnoliopsida</taxon>
        <taxon>eudicotyledons</taxon>
        <taxon>Gunneridae</taxon>
        <taxon>Pentapetalae</taxon>
        <taxon>asterids</taxon>
        <taxon>lamiids</taxon>
        <taxon>Lamiales</taxon>
        <taxon>Orobanchaceae</taxon>
        <taxon>Buchnereae</taxon>
        <taxon>Striga</taxon>
    </lineage>
</organism>
<dbReference type="InterPro" id="IPR044812">
    <property type="entry name" value="CERK1/LYK3-like"/>
</dbReference>
<evidence type="ECO:0000256" key="16">
    <source>
        <dbReference type="ARBA" id="ARBA00047899"/>
    </source>
</evidence>
<evidence type="ECO:0000256" key="19">
    <source>
        <dbReference type="SAM" id="Phobius"/>
    </source>
</evidence>
<dbReference type="GO" id="GO:0019199">
    <property type="term" value="F:transmembrane receptor protein kinase activity"/>
    <property type="evidence" value="ECO:0007669"/>
    <property type="project" value="InterPro"/>
</dbReference>
<dbReference type="FunFam" id="1.10.510.10:FF:000468">
    <property type="entry name" value="PTI1-like tyrosine-protein kinase 3"/>
    <property type="match status" value="1"/>
</dbReference>
<dbReference type="GO" id="GO:0005886">
    <property type="term" value="C:plasma membrane"/>
    <property type="evidence" value="ECO:0007669"/>
    <property type="project" value="UniProtKB-SubCell"/>
</dbReference>
<dbReference type="EC" id="2.7.11.1" evidence="2"/>
<dbReference type="InterPro" id="IPR008271">
    <property type="entry name" value="Ser/Thr_kinase_AS"/>
</dbReference>
<dbReference type="Proteomes" id="UP001153555">
    <property type="component" value="Unassembled WGS sequence"/>
</dbReference>
<dbReference type="Gene3D" id="3.10.350.10">
    <property type="entry name" value="LysM domain"/>
    <property type="match status" value="1"/>
</dbReference>
<proteinExistence type="predicted"/>
<dbReference type="GO" id="GO:0045087">
    <property type="term" value="P:innate immune response"/>
    <property type="evidence" value="ECO:0007669"/>
    <property type="project" value="InterPro"/>
</dbReference>
<evidence type="ECO:0000256" key="7">
    <source>
        <dbReference type="ARBA" id="ARBA00022729"/>
    </source>
</evidence>